<evidence type="ECO:0000256" key="1">
    <source>
        <dbReference type="ARBA" id="ARBA00009861"/>
    </source>
</evidence>
<gene>
    <name evidence="4" type="ORF">WN944_023432</name>
</gene>
<proteinExistence type="inferred from homology"/>
<evidence type="ECO:0000256" key="2">
    <source>
        <dbReference type="ARBA" id="ARBA00022679"/>
    </source>
</evidence>
<reference evidence="4 5" key="1">
    <citation type="submission" date="2024-05" db="EMBL/GenBank/DDBJ databases">
        <title>Haplotype-resolved chromosome-level genome assembly of Huyou (Citrus changshanensis).</title>
        <authorList>
            <person name="Miao C."/>
            <person name="Chen W."/>
            <person name="Wu Y."/>
            <person name="Wang L."/>
            <person name="Zhao S."/>
            <person name="Grierson D."/>
            <person name="Xu C."/>
            <person name="Chen K."/>
        </authorList>
    </citation>
    <scope>NUCLEOTIDE SEQUENCE [LARGE SCALE GENOMIC DNA]</scope>
    <source>
        <strain evidence="4">01-14</strain>
        <tissue evidence="4">Leaf</tissue>
    </source>
</reference>
<sequence>MDEVQIISTEAIKPSSPTPKHLRTYELSMLDQMFSNLYMPFVFFYSANKHQDFRKNSDFLKQSLAKTLTHYYPLAGRFIDSFSVECNDHGVTFIEAHVGCDMSKFLQPPNMVVMQQLIPPSPQSLRLEASERALLAVQVNYFSTGDVAIGICIWHGLADGSAISNFMKLWAEINRGVNENICNNVVLDCTSLFPPHSSLKDQHIKPQLTSKVVFKRLFFDGKKIVALKEKVNKEIMVGSFDHELQASRFMVVSSLIWGAFIAVARERKRAINNKLYSHAMYYTMNLRSKMNPPMIPQCMGNIFRFVRAEWSLAEDDDIEATSLVKKVIKAKRNESNVMNNIEYLGFMKDMNEAWEDSRSLTLTSVVGLRYYEADFGWGKPVWLSIGSVSLPNAALLSDTSDGKGVEAWVVLYEEDMDKFEKNPSIMAYASSNPSILIAK</sequence>
<dbReference type="PANTHER" id="PTHR31623:SF28">
    <property type="entry name" value="BAHD ACYLTRANSFERASE"/>
    <property type="match status" value="1"/>
</dbReference>
<dbReference type="PANTHER" id="PTHR31623">
    <property type="entry name" value="F21J9.9"/>
    <property type="match status" value="1"/>
</dbReference>
<keyword evidence="2" id="KW-0808">Transferase</keyword>
<keyword evidence="5" id="KW-1185">Reference proteome</keyword>
<dbReference type="Pfam" id="PF02458">
    <property type="entry name" value="Transferase"/>
    <property type="match status" value="1"/>
</dbReference>
<dbReference type="InterPro" id="IPR023213">
    <property type="entry name" value="CAT-like_dom_sf"/>
</dbReference>
<comment type="caution">
    <text evidence="4">The sequence shown here is derived from an EMBL/GenBank/DDBJ whole genome shotgun (WGS) entry which is preliminary data.</text>
</comment>
<dbReference type="Gene3D" id="3.30.559.10">
    <property type="entry name" value="Chloramphenicol acetyltransferase-like domain"/>
    <property type="match status" value="2"/>
</dbReference>
<evidence type="ECO:0000256" key="3">
    <source>
        <dbReference type="ARBA" id="ARBA00023315"/>
    </source>
</evidence>
<comment type="similarity">
    <text evidence="1">Belongs to the plant acyltransferase family.</text>
</comment>
<dbReference type="GO" id="GO:0016746">
    <property type="term" value="F:acyltransferase activity"/>
    <property type="evidence" value="ECO:0007669"/>
    <property type="project" value="UniProtKB-KW"/>
</dbReference>
<evidence type="ECO:0000313" key="4">
    <source>
        <dbReference type="EMBL" id="KAK9230462.1"/>
    </source>
</evidence>
<dbReference type="EMBL" id="JBCGBO010000001">
    <property type="protein sequence ID" value="KAK9230462.1"/>
    <property type="molecule type" value="Genomic_DNA"/>
</dbReference>
<dbReference type="Proteomes" id="UP001428341">
    <property type="component" value="Unassembled WGS sequence"/>
</dbReference>
<evidence type="ECO:0000313" key="5">
    <source>
        <dbReference type="Proteomes" id="UP001428341"/>
    </source>
</evidence>
<accession>A0AAP0N0A6</accession>
<dbReference type="AlphaFoldDB" id="A0AAP0N0A6"/>
<organism evidence="4 5">
    <name type="scientific">Citrus x changshan-huyou</name>
    <dbReference type="NCBI Taxonomy" id="2935761"/>
    <lineage>
        <taxon>Eukaryota</taxon>
        <taxon>Viridiplantae</taxon>
        <taxon>Streptophyta</taxon>
        <taxon>Embryophyta</taxon>
        <taxon>Tracheophyta</taxon>
        <taxon>Spermatophyta</taxon>
        <taxon>Magnoliopsida</taxon>
        <taxon>eudicotyledons</taxon>
        <taxon>Gunneridae</taxon>
        <taxon>Pentapetalae</taxon>
        <taxon>rosids</taxon>
        <taxon>malvids</taxon>
        <taxon>Sapindales</taxon>
        <taxon>Rutaceae</taxon>
        <taxon>Aurantioideae</taxon>
        <taxon>Citrus</taxon>
    </lineage>
</organism>
<name>A0AAP0N0A6_9ROSI</name>
<keyword evidence="3" id="KW-0012">Acyltransferase</keyword>
<protein>
    <submittedName>
        <fullName evidence="4">Uncharacterized protein</fullName>
    </submittedName>
</protein>